<keyword evidence="1" id="KW-0472">Membrane</keyword>
<keyword evidence="1" id="KW-1133">Transmembrane helix</keyword>
<protein>
    <submittedName>
        <fullName evidence="2">Uncharacterized protein</fullName>
    </submittedName>
</protein>
<dbReference type="EMBL" id="CADEBC010000495">
    <property type="protein sequence ID" value="CAB3237769.1"/>
    <property type="molecule type" value="Genomic_DNA"/>
</dbReference>
<proteinExistence type="predicted"/>
<dbReference type="AlphaFoldDB" id="A0A8S0ZZR8"/>
<comment type="caution">
    <text evidence="2">The sequence shown here is derived from an EMBL/GenBank/DDBJ whole genome shotgun (WGS) entry which is preliminary data.</text>
</comment>
<gene>
    <name evidence="2" type="ORF">APLA_LOCUS7117</name>
</gene>
<evidence type="ECO:0000256" key="1">
    <source>
        <dbReference type="SAM" id="Phobius"/>
    </source>
</evidence>
<feature type="transmembrane region" description="Helical" evidence="1">
    <location>
        <begin position="6"/>
        <end position="27"/>
    </location>
</feature>
<dbReference type="OrthoDB" id="7466017at2759"/>
<accession>A0A8S0ZZR8</accession>
<sequence length="156" mass="17943">MESNTIFLEVVLILLAMMILLMFYTFWKACQEKRKMFRPLQRQNAMRPSRSQDHYVSSVSAMSLWQSDDSISNALPSYEDVDQPPPHYEEVMRIHSPFYRNQQPTVPSIAESLALSASQQPAKKQIIDIDTNNSVSRAHAESGDNHFCALENVYMN</sequence>
<keyword evidence="1" id="KW-0812">Transmembrane</keyword>
<evidence type="ECO:0000313" key="3">
    <source>
        <dbReference type="Proteomes" id="UP000494106"/>
    </source>
</evidence>
<organism evidence="2 3">
    <name type="scientific">Arctia plantaginis</name>
    <name type="common">Wood tiger moth</name>
    <name type="synonym">Phalaena plantaginis</name>
    <dbReference type="NCBI Taxonomy" id="874455"/>
    <lineage>
        <taxon>Eukaryota</taxon>
        <taxon>Metazoa</taxon>
        <taxon>Ecdysozoa</taxon>
        <taxon>Arthropoda</taxon>
        <taxon>Hexapoda</taxon>
        <taxon>Insecta</taxon>
        <taxon>Pterygota</taxon>
        <taxon>Neoptera</taxon>
        <taxon>Endopterygota</taxon>
        <taxon>Lepidoptera</taxon>
        <taxon>Glossata</taxon>
        <taxon>Ditrysia</taxon>
        <taxon>Noctuoidea</taxon>
        <taxon>Erebidae</taxon>
        <taxon>Arctiinae</taxon>
        <taxon>Arctia</taxon>
    </lineage>
</organism>
<name>A0A8S0ZZR8_ARCPL</name>
<reference evidence="2 3" key="1">
    <citation type="submission" date="2020-04" db="EMBL/GenBank/DDBJ databases">
        <authorList>
            <person name="Wallbank WR R."/>
            <person name="Pardo Diaz C."/>
            <person name="Kozak K."/>
            <person name="Martin S."/>
            <person name="Jiggins C."/>
            <person name="Moest M."/>
            <person name="Warren A I."/>
            <person name="Byers J.R.P. K."/>
            <person name="Montejo-Kovacevich G."/>
            <person name="Yen C E."/>
        </authorList>
    </citation>
    <scope>NUCLEOTIDE SEQUENCE [LARGE SCALE GENOMIC DNA]</scope>
</reference>
<dbReference type="Proteomes" id="UP000494106">
    <property type="component" value="Unassembled WGS sequence"/>
</dbReference>
<evidence type="ECO:0000313" key="2">
    <source>
        <dbReference type="EMBL" id="CAB3237769.1"/>
    </source>
</evidence>
<keyword evidence="3" id="KW-1185">Reference proteome</keyword>